<evidence type="ECO:0000256" key="1">
    <source>
        <dbReference type="ARBA" id="ARBA00023002"/>
    </source>
</evidence>
<proteinExistence type="predicted"/>
<keyword evidence="7" id="KW-1185">Reference proteome</keyword>
<name>A0ABT9Z6W5_9BACI</name>
<dbReference type="EC" id="1.1.1.58" evidence="6"/>
<dbReference type="Proteomes" id="UP001232245">
    <property type="component" value="Unassembled WGS sequence"/>
</dbReference>
<evidence type="ECO:0000313" key="6">
    <source>
        <dbReference type="EMBL" id="MDQ0227999.1"/>
    </source>
</evidence>
<accession>A0ABT9Z6W5</accession>
<sequence>MEQLSANIVQNEYEQYPERVIQFGTGNFLRAFLDWQVHVMNQHQLFRGRIVVVQSTKSGTVQTINQQDGLYTIYLQGIKENNPVSEHEVVKSISRGINITSEYEEYVALASNPDLRFIFSNTTEAGISFHRDDTLDKPQSSFPGKLTAFLYKRYQVFNGDKSKGFIIFPCELIEDNGAELKRIIVEYARLWKLDEAFISWLNEANTFCNTLVDRIVPGFPKDSIDKKITELGYKDELIVVGEQFHLFVIEGPEYIKEEFPAELVGLNVHVVDDLRPFRLKKVRLLNGAHTLMSPVAYLIGLNTVYEAVTTELSKNFIDHVLYKEIVPTLPYNEQEVLDFANDVMNRFKNPFIKHYLSSISLNSIAKFKARVVPTLKDYLDKYETVPKGILFSLSALLLFYRGKREHEEIPLVDDEYVIKQFHNAWDKYENEKLSLEQVVTIVLSDEQLWGVDLSEINKLVDTVTDFLNRMIEKGVQEALILFLKGEINESVY</sequence>
<comment type="caution">
    <text evidence="6">The sequence shown here is derived from an EMBL/GenBank/DDBJ whole genome shotgun (WGS) entry which is preliminary data.</text>
</comment>
<dbReference type="GO" id="GO:0009026">
    <property type="term" value="F:tagaturonate reductase activity"/>
    <property type="evidence" value="ECO:0007669"/>
    <property type="project" value="UniProtKB-EC"/>
</dbReference>
<dbReference type="PANTHER" id="PTHR30524:SF0">
    <property type="entry name" value="ALTRONATE OXIDOREDUCTASE-RELATED"/>
    <property type="match status" value="1"/>
</dbReference>
<dbReference type="SUPFAM" id="SSF51735">
    <property type="entry name" value="NAD(P)-binding Rossmann-fold domains"/>
    <property type="match status" value="1"/>
</dbReference>
<comment type="catalytic activity">
    <reaction evidence="3">
        <text>D-mannitol 1-phosphate + NAD(+) = beta-D-fructose 6-phosphate + NADH + H(+)</text>
        <dbReference type="Rhea" id="RHEA:19661"/>
        <dbReference type="ChEBI" id="CHEBI:15378"/>
        <dbReference type="ChEBI" id="CHEBI:57540"/>
        <dbReference type="ChEBI" id="CHEBI:57634"/>
        <dbReference type="ChEBI" id="CHEBI:57945"/>
        <dbReference type="ChEBI" id="CHEBI:61381"/>
        <dbReference type="EC" id="1.1.1.17"/>
    </reaction>
</comment>
<dbReference type="InterPro" id="IPR036291">
    <property type="entry name" value="NAD(P)-bd_dom_sf"/>
</dbReference>
<reference evidence="6 7" key="1">
    <citation type="submission" date="2023-07" db="EMBL/GenBank/DDBJ databases">
        <title>Genomic Encyclopedia of Type Strains, Phase IV (KMG-IV): sequencing the most valuable type-strain genomes for metagenomic binning, comparative biology and taxonomic classification.</title>
        <authorList>
            <person name="Goeker M."/>
        </authorList>
    </citation>
    <scope>NUCLEOTIDE SEQUENCE [LARGE SCALE GENOMIC DNA]</scope>
    <source>
        <strain evidence="6 7">DSM 17723</strain>
    </source>
</reference>
<dbReference type="InterPro" id="IPR013118">
    <property type="entry name" value="Mannitol_DH_C"/>
</dbReference>
<dbReference type="Gene3D" id="3.40.50.720">
    <property type="entry name" value="NAD(P)-binding Rossmann-like Domain"/>
    <property type="match status" value="1"/>
</dbReference>
<feature type="domain" description="Mannitol dehydrogenase N-terminal" evidence="4">
    <location>
        <begin position="19"/>
        <end position="256"/>
    </location>
</feature>
<evidence type="ECO:0000256" key="2">
    <source>
        <dbReference type="ARBA" id="ARBA00023027"/>
    </source>
</evidence>
<dbReference type="InterPro" id="IPR008927">
    <property type="entry name" value="6-PGluconate_DH-like_C_sf"/>
</dbReference>
<dbReference type="InterPro" id="IPR013131">
    <property type="entry name" value="Mannitol_DH_N"/>
</dbReference>
<dbReference type="Gene3D" id="1.10.1040.10">
    <property type="entry name" value="N-(1-d-carboxylethyl)-l-norvaline Dehydrogenase, domain 2"/>
    <property type="match status" value="1"/>
</dbReference>
<evidence type="ECO:0000259" key="4">
    <source>
        <dbReference type="Pfam" id="PF01232"/>
    </source>
</evidence>
<keyword evidence="2" id="KW-0520">NAD</keyword>
<gene>
    <name evidence="6" type="ORF">J2S02_004363</name>
</gene>
<dbReference type="SUPFAM" id="SSF48179">
    <property type="entry name" value="6-phosphogluconate dehydrogenase C-terminal domain-like"/>
    <property type="match status" value="1"/>
</dbReference>
<dbReference type="Pfam" id="PF01232">
    <property type="entry name" value="Mannitol_dh"/>
    <property type="match status" value="1"/>
</dbReference>
<dbReference type="InterPro" id="IPR013328">
    <property type="entry name" value="6PGD_dom2"/>
</dbReference>
<dbReference type="PRINTS" id="PR00084">
    <property type="entry name" value="MTLDHDRGNASE"/>
</dbReference>
<keyword evidence="1 6" id="KW-0560">Oxidoreductase</keyword>
<dbReference type="EMBL" id="JAUSTZ010000013">
    <property type="protein sequence ID" value="MDQ0227999.1"/>
    <property type="molecule type" value="Genomic_DNA"/>
</dbReference>
<feature type="domain" description="Mannitol dehydrogenase C-terminal" evidence="5">
    <location>
        <begin position="273"/>
        <end position="469"/>
    </location>
</feature>
<evidence type="ECO:0000256" key="3">
    <source>
        <dbReference type="ARBA" id="ARBA00048615"/>
    </source>
</evidence>
<dbReference type="NCBIfam" id="NF002969">
    <property type="entry name" value="PRK03643.1"/>
    <property type="match status" value="1"/>
</dbReference>
<dbReference type="PANTHER" id="PTHR30524">
    <property type="entry name" value="MANNITOL-1-PHOSPHATE 5-DEHYDROGENASE"/>
    <property type="match status" value="1"/>
</dbReference>
<organism evidence="6 7">
    <name type="scientific">Metabacillus niabensis</name>
    <dbReference type="NCBI Taxonomy" id="324854"/>
    <lineage>
        <taxon>Bacteria</taxon>
        <taxon>Bacillati</taxon>
        <taxon>Bacillota</taxon>
        <taxon>Bacilli</taxon>
        <taxon>Bacillales</taxon>
        <taxon>Bacillaceae</taxon>
        <taxon>Metabacillus</taxon>
    </lineage>
</organism>
<evidence type="ECO:0000313" key="7">
    <source>
        <dbReference type="Proteomes" id="UP001232245"/>
    </source>
</evidence>
<dbReference type="RefSeq" id="WP_095302005.1">
    <property type="nucleotide sequence ID" value="NZ_JAUSTZ010000013.1"/>
</dbReference>
<dbReference type="Pfam" id="PF08125">
    <property type="entry name" value="Mannitol_dh_C"/>
    <property type="match status" value="1"/>
</dbReference>
<evidence type="ECO:0000259" key="5">
    <source>
        <dbReference type="Pfam" id="PF08125"/>
    </source>
</evidence>
<protein>
    <submittedName>
        <fullName evidence="6">Tagaturonate reductase</fullName>
        <ecNumber evidence="6">1.1.1.58</ecNumber>
    </submittedName>
</protein>
<dbReference type="InterPro" id="IPR000669">
    <property type="entry name" value="Mannitol_DH"/>
</dbReference>